<evidence type="ECO:0000256" key="4">
    <source>
        <dbReference type="ARBA" id="ARBA00022741"/>
    </source>
</evidence>
<proteinExistence type="inferred from homology"/>
<dbReference type="Gene3D" id="3.40.50.300">
    <property type="entry name" value="P-loop containing nucleotide triphosphate hydrolases"/>
    <property type="match status" value="1"/>
</dbReference>
<dbReference type="Proteomes" id="UP000320333">
    <property type="component" value="Unassembled WGS sequence"/>
</dbReference>
<dbReference type="SUPFAM" id="SSF52540">
    <property type="entry name" value="P-loop containing nucleoside triphosphate hydrolases"/>
    <property type="match status" value="1"/>
</dbReference>
<dbReference type="STRING" id="246404.A0A507DK40"/>
<dbReference type="GO" id="GO:0004140">
    <property type="term" value="F:dephospho-CoA kinase activity"/>
    <property type="evidence" value="ECO:0007669"/>
    <property type="project" value="InterPro"/>
</dbReference>
<dbReference type="FunFam" id="3.40.50.300:FF:000991">
    <property type="entry name" value="Dephospho-CoA kinase"/>
    <property type="match status" value="1"/>
</dbReference>
<keyword evidence="5 9" id="KW-0418">Kinase</keyword>
<keyword evidence="4" id="KW-0547">Nucleotide-binding</keyword>
<comment type="caution">
    <text evidence="9">The sequence shown here is derived from an EMBL/GenBank/DDBJ whole genome shotgun (WGS) entry which is preliminary data.</text>
</comment>
<dbReference type="GO" id="GO:0005524">
    <property type="term" value="F:ATP binding"/>
    <property type="evidence" value="ECO:0007669"/>
    <property type="project" value="UniProtKB-KW"/>
</dbReference>
<keyword evidence="8" id="KW-1133">Transmembrane helix</keyword>
<reference evidence="9 10" key="1">
    <citation type="journal article" date="2019" name="Sci. Rep.">
        <title>Comparative genomics of chytrid fungi reveal insights into the obligate biotrophic and pathogenic lifestyle of Synchytrium endobioticum.</title>
        <authorList>
            <person name="van de Vossenberg B.T.L.H."/>
            <person name="Warris S."/>
            <person name="Nguyen H.D.T."/>
            <person name="van Gent-Pelzer M.P.E."/>
            <person name="Joly D.L."/>
            <person name="van de Geest H.C."/>
            <person name="Bonants P.J.M."/>
            <person name="Smith D.S."/>
            <person name="Levesque C.A."/>
            <person name="van der Lee T.A.J."/>
        </authorList>
    </citation>
    <scope>NUCLEOTIDE SEQUENCE [LARGE SCALE GENOMIC DNA]</scope>
    <source>
        <strain evidence="9 10">CBS 675.73</strain>
    </source>
</reference>
<keyword evidence="10" id="KW-1185">Reference proteome</keyword>
<evidence type="ECO:0000256" key="3">
    <source>
        <dbReference type="ARBA" id="ARBA00022679"/>
    </source>
</evidence>
<evidence type="ECO:0000256" key="2">
    <source>
        <dbReference type="ARBA" id="ARBA00022490"/>
    </source>
</evidence>
<dbReference type="NCBIfam" id="TIGR00152">
    <property type="entry name" value="dephospho-CoA kinase"/>
    <property type="match status" value="1"/>
</dbReference>
<protein>
    <submittedName>
        <fullName evidence="9">Dephospho-CoA kinase</fullName>
    </submittedName>
</protein>
<comment type="similarity">
    <text evidence="1">Belongs to the CoaE family.</text>
</comment>
<accession>A0A507DK40</accession>
<keyword evidence="3" id="KW-0808">Transferase</keyword>
<keyword evidence="8" id="KW-0472">Membrane</keyword>
<evidence type="ECO:0000313" key="9">
    <source>
        <dbReference type="EMBL" id="TPX52022.1"/>
    </source>
</evidence>
<organism evidence="9 10">
    <name type="scientific">Chytriomyces confervae</name>
    <dbReference type="NCBI Taxonomy" id="246404"/>
    <lineage>
        <taxon>Eukaryota</taxon>
        <taxon>Fungi</taxon>
        <taxon>Fungi incertae sedis</taxon>
        <taxon>Chytridiomycota</taxon>
        <taxon>Chytridiomycota incertae sedis</taxon>
        <taxon>Chytridiomycetes</taxon>
        <taxon>Chytridiales</taxon>
        <taxon>Chytriomycetaceae</taxon>
        <taxon>Chytriomyces</taxon>
    </lineage>
</organism>
<dbReference type="OrthoDB" id="247245at2759"/>
<sequence>MRILGLTGGIATGKSTISNILRADKFPIIDADLIAREVVQPGTPGHRRIVAAFGTTILQDDTDPNSPLDRAKLGTRVFSDPEARAKVNAATHPYIRLEMLRQLLWHFLTGCSAVILDTPLLFEAHLSRWVHLIMVVYVPKQLQKDRLMMRDGIDRTAANQRIDSQMDIEAKRQLAHIVIDNTGTLDETRENVKAVLPKLRPSRILSAAVWAVLLWPAGLCYLGLSVYRWLKI</sequence>
<keyword evidence="6" id="KW-0067">ATP-binding</keyword>
<evidence type="ECO:0000256" key="8">
    <source>
        <dbReference type="SAM" id="Phobius"/>
    </source>
</evidence>
<dbReference type="GO" id="GO:0015937">
    <property type="term" value="P:coenzyme A biosynthetic process"/>
    <property type="evidence" value="ECO:0007669"/>
    <property type="project" value="UniProtKB-KW"/>
</dbReference>
<name>A0A507DK40_9FUNG</name>
<dbReference type="PANTHER" id="PTHR10695">
    <property type="entry name" value="DEPHOSPHO-COA KINASE-RELATED"/>
    <property type="match status" value="1"/>
</dbReference>
<evidence type="ECO:0000256" key="5">
    <source>
        <dbReference type="ARBA" id="ARBA00022777"/>
    </source>
</evidence>
<dbReference type="HAMAP" id="MF_00376">
    <property type="entry name" value="Dephospho_CoA_kinase"/>
    <property type="match status" value="1"/>
</dbReference>
<keyword evidence="7" id="KW-0173">Coenzyme A biosynthesis</keyword>
<dbReference type="Pfam" id="PF01121">
    <property type="entry name" value="CoaE"/>
    <property type="match status" value="1"/>
</dbReference>
<dbReference type="CDD" id="cd02022">
    <property type="entry name" value="DPCK"/>
    <property type="match status" value="1"/>
</dbReference>
<evidence type="ECO:0000256" key="1">
    <source>
        <dbReference type="ARBA" id="ARBA00009018"/>
    </source>
</evidence>
<evidence type="ECO:0000313" key="10">
    <source>
        <dbReference type="Proteomes" id="UP000320333"/>
    </source>
</evidence>
<dbReference type="PROSITE" id="PS51219">
    <property type="entry name" value="DPCK"/>
    <property type="match status" value="1"/>
</dbReference>
<gene>
    <name evidence="9" type="primary">CAB5</name>
    <name evidence="9" type="ORF">CcCBS67573_g09960</name>
</gene>
<dbReference type="EMBL" id="QEAP01001089">
    <property type="protein sequence ID" value="TPX52022.1"/>
    <property type="molecule type" value="Genomic_DNA"/>
</dbReference>
<keyword evidence="8" id="KW-0812">Transmembrane</keyword>
<keyword evidence="2" id="KW-0963">Cytoplasm</keyword>
<dbReference type="InterPro" id="IPR001977">
    <property type="entry name" value="Depp_CoAkinase"/>
</dbReference>
<evidence type="ECO:0000256" key="6">
    <source>
        <dbReference type="ARBA" id="ARBA00022840"/>
    </source>
</evidence>
<dbReference type="AlphaFoldDB" id="A0A507DK40"/>
<dbReference type="PANTHER" id="PTHR10695:SF46">
    <property type="entry name" value="BIFUNCTIONAL COENZYME A SYNTHASE-RELATED"/>
    <property type="match status" value="1"/>
</dbReference>
<evidence type="ECO:0000256" key="7">
    <source>
        <dbReference type="ARBA" id="ARBA00022993"/>
    </source>
</evidence>
<dbReference type="InterPro" id="IPR027417">
    <property type="entry name" value="P-loop_NTPase"/>
</dbReference>
<feature type="transmembrane region" description="Helical" evidence="8">
    <location>
        <begin position="207"/>
        <end position="230"/>
    </location>
</feature>